<evidence type="ECO:0000259" key="1">
    <source>
        <dbReference type="Pfam" id="PF04235"/>
    </source>
</evidence>
<dbReference type="AlphaFoldDB" id="A0A9D9IW76"/>
<protein>
    <submittedName>
        <fullName evidence="2">DUF418 domain-containing protein</fullName>
    </submittedName>
</protein>
<gene>
    <name evidence="2" type="ORF">IAB80_10370</name>
</gene>
<proteinExistence type="predicted"/>
<reference evidence="2" key="2">
    <citation type="journal article" date="2021" name="PeerJ">
        <title>Extensive microbial diversity within the chicken gut microbiome revealed by metagenomics and culture.</title>
        <authorList>
            <person name="Gilroy R."/>
            <person name="Ravi A."/>
            <person name="Getino M."/>
            <person name="Pursley I."/>
            <person name="Horton D.L."/>
            <person name="Alikhan N.F."/>
            <person name="Baker D."/>
            <person name="Gharbi K."/>
            <person name="Hall N."/>
            <person name="Watson M."/>
            <person name="Adriaenssens E.M."/>
            <person name="Foster-Nyarko E."/>
            <person name="Jarju S."/>
            <person name="Secka A."/>
            <person name="Antonio M."/>
            <person name="Oren A."/>
            <person name="Chaudhuri R.R."/>
            <person name="La Ragione R."/>
            <person name="Hildebrand F."/>
            <person name="Pallen M.J."/>
        </authorList>
    </citation>
    <scope>NUCLEOTIDE SEQUENCE</scope>
    <source>
        <strain evidence="2">2478</strain>
    </source>
</reference>
<dbReference type="EMBL" id="JADILZ010000101">
    <property type="protein sequence ID" value="MBO8479274.1"/>
    <property type="molecule type" value="Genomic_DNA"/>
</dbReference>
<dbReference type="PANTHER" id="PTHR30590:SF2">
    <property type="entry name" value="INNER MEMBRANE PROTEIN"/>
    <property type="match status" value="1"/>
</dbReference>
<organism evidence="2 3">
    <name type="scientific">Candidatus Cryptobacteroides excrementipullorum</name>
    <dbReference type="NCBI Taxonomy" id="2840761"/>
    <lineage>
        <taxon>Bacteria</taxon>
        <taxon>Pseudomonadati</taxon>
        <taxon>Bacteroidota</taxon>
        <taxon>Bacteroidia</taxon>
        <taxon>Bacteroidales</taxon>
        <taxon>Candidatus Cryptobacteroides</taxon>
    </lineage>
</organism>
<dbReference type="InterPro" id="IPR007349">
    <property type="entry name" value="DUF418"/>
</dbReference>
<dbReference type="Proteomes" id="UP000823771">
    <property type="component" value="Unassembled WGS sequence"/>
</dbReference>
<dbReference type="InterPro" id="IPR052529">
    <property type="entry name" value="Bact_Transport_Assoc"/>
</dbReference>
<name>A0A9D9IW76_9BACT</name>
<comment type="caution">
    <text evidence="2">The sequence shown here is derived from an EMBL/GenBank/DDBJ whole genome shotgun (WGS) entry which is preliminary data.</text>
</comment>
<feature type="domain" description="DUF418" evidence="1">
    <location>
        <begin position="32"/>
        <end position="72"/>
    </location>
</feature>
<sequence>MNGISTGRPRIDVVDALRGFAVLAIVLVHNLEHFILLAGVAVFILQMLFCRWWLSRHRQGPLEYVWHKWTWIGTGR</sequence>
<dbReference type="Pfam" id="PF04235">
    <property type="entry name" value="DUF418"/>
    <property type="match status" value="1"/>
</dbReference>
<evidence type="ECO:0000313" key="3">
    <source>
        <dbReference type="Proteomes" id="UP000823771"/>
    </source>
</evidence>
<reference evidence="2" key="1">
    <citation type="submission" date="2020-10" db="EMBL/GenBank/DDBJ databases">
        <authorList>
            <person name="Gilroy R."/>
        </authorList>
    </citation>
    <scope>NUCLEOTIDE SEQUENCE</scope>
    <source>
        <strain evidence="2">2478</strain>
    </source>
</reference>
<accession>A0A9D9IW76</accession>
<evidence type="ECO:0000313" key="2">
    <source>
        <dbReference type="EMBL" id="MBO8479274.1"/>
    </source>
</evidence>
<dbReference type="PANTHER" id="PTHR30590">
    <property type="entry name" value="INNER MEMBRANE PROTEIN"/>
    <property type="match status" value="1"/>
</dbReference>